<sequence length="422" mass="48069">MEKYLREQGLKGSSYKFLFGDIKEMVKMTKDAKSRPMINLTNDIVTGVQPFVHKIVTTYAVEGDRWMKHRKIINPAFHVEKLKMIEKWEEMLKKEGSCEVDVSPYLKTLISDVISRTAFGSSFEEGKRIFELQLELGNLALEALQSFYIPGSNLLPTKRNNKIKEIDREIKALIMSLIDKRIIDMKVGESNKDDLLGVLLDSNNKEIKEHGSSNFGFSVEEIIEECRLFYIAGQETTGNLLVWTMVLLGQHTDWQARARDEVLLVFGKEKPNSDGLNRLKILGMIFNEVLRLYPPVAILFRMVHEDTKLGNIILPAGSHLHLQMLLMHHDEEIWGDDAKEFKPERFSQGVSKVTKGQSSYFPFSGGPRICIGQNFALLEAKMTLAMILQNFSFNLSPSYSHAPSIIPTLQPQFGAHLILHKL</sequence>
<organism evidence="1 2">
    <name type="scientific">Arctium lappa</name>
    <name type="common">Greater burdock</name>
    <name type="synonym">Lappa major</name>
    <dbReference type="NCBI Taxonomy" id="4217"/>
    <lineage>
        <taxon>Eukaryota</taxon>
        <taxon>Viridiplantae</taxon>
        <taxon>Streptophyta</taxon>
        <taxon>Embryophyta</taxon>
        <taxon>Tracheophyta</taxon>
        <taxon>Spermatophyta</taxon>
        <taxon>Magnoliopsida</taxon>
        <taxon>eudicotyledons</taxon>
        <taxon>Gunneridae</taxon>
        <taxon>Pentapetalae</taxon>
        <taxon>asterids</taxon>
        <taxon>campanulids</taxon>
        <taxon>Asterales</taxon>
        <taxon>Asteraceae</taxon>
        <taxon>Carduoideae</taxon>
        <taxon>Cardueae</taxon>
        <taxon>Arctiinae</taxon>
        <taxon>Arctium</taxon>
    </lineage>
</organism>
<name>A0ACB9CJ59_ARCLA</name>
<accession>A0ACB9CJ59</accession>
<dbReference type="Proteomes" id="UP001055879">
    <property type="component" value="Linkage Group LG04"/>
</dbReference>
<reference evidence="2" key="1">
    <citation type="journal article" date="2022" name="Mol. Ecol. Resour.">
        <title>The genomes of chicory, endive, great burdock and yacon provide insights into Asteraceae palaeo-polyploidization history and plant inulin production.</title>
        <authorList>
            <person name="Fan W."/>
            <person name="Wang S."/>
            <person name="Wang H."/>
            <person name="Wang A."/>
            <person name="Jiang F."/>
            <person name="Liu H."/>
            <person name="Zhao H."/>
            <person name="Xu D."/>
            <person name="Zhang Y."/>
        </authorList>
    </citation>
    <scope>NUCLEOTIDE SEQUENCE [LARGE SCALE GENOMIC DNA]</scope>
    <source>
        <strain evidence="2">cv. Niubang</strain>
    </source>
</reference>
<protein>
    <submittedName>
        <fullName evidence="1">Uncharacterized protein</fullName>
    </submittedName>
</protein>
<keyword evidence="2" id="KW-1185">Reference proteome</keyword>
<evidence type="ECO:0000313" key="1">
    <source>
        <dbReference type="EMBL" id="KAI3734316.1"/>
    </source>
</evidence>
<evidence type="ECO:0000313" key="2">
    <source>
        <dbReference type="Proteomes" id="UP001055879"/>
    </source>
</evidence>
<reference evidence="1 2" key="2">
    <citation type="journal article" date="2022" name="Mol. Ecol. Resour.">
        <title>The genomes of chicory, endive, great burdock and yacon provide insights into Asteraceae paleo-polyploidization history and plant inulin production.</title>
        <authorList>
            <person name="Fan W."/>
            <person name="Wang S."/>
            <person name="Wang H."/>
            <person name="Wang A."/>
            <person name="Jiang F."/>
            <person name="Liu H."/>
            <person name="Zhao H."/>
            <person name="Xu D."/>
            <person name="Zhang Y."/>
        </authorList>
    </citation>
    <scope>NUCLEOTIDE SEQUENCE [LARGE SCALE GENOMIC DNA]</scope>
    <source>
        <strain evidence="2">cv. Niubang</strain>
    </source>
</reference>
<proteinExistence type="predicted"/>
<gene>
    <name evidence="1" type="ORF">L6452_13782</name>
</gene>
<dbReference type="EMBL" id="CM042050">
    <property type="protein sequence ID" value="KAI3734316.1"/>
    <property type="molecule type" value="Genomic_DNA"/>
</dbReference>
<comment type="caution">
    <text evidence="1">The sequence shown here is derived from an EMBL/GenBank/DDBJ whole genome shotgun (WGS) entry which is preliminary data.</text>
</comment>